<dbReference type="EMBL" id="SWVK01000030">
    <property type="protein sequence ID" value="NFN36720.1"/>
    <property type="molecule type" value="Genomic_DNA"/>
</dbReference>
<evidence type="ECO:0000313" key="4">
    <source>
        <dbReference type="Proteomes" id="UP000473681"/>
    </source>
</evidence>
<gene>
    <name evidence="2" type="ORF">FC774_16190</name>
    <name evidence="3" type="ORF">FDB51_16770</name>
</gene>
<dbReference type="EMBL" id="SWOV01000066">
    <property type="protein sequence ID" value="NFF89392.1"/>
    <property type="molecule type" value="Genomic_DNA"/>
</dbReference>
<dbReference type="Proteomes" id="UP000476820">
    <property type="component" value="Unassembled WGS sequence"/>
</dbReference>
<protein>
    <submittedName>
        <fullName evidence="2">Uncharacterized protein</fullName>
    </submittedName>
</protein>
<evidence type="ECO:0000313" key="3">
    <source>
        <dbReference type="EMBL" id="NFN36720.1"/>
    </source>
</evidence>
<evidence type="ECO:0000256" key="1">
    <source>
        <dbReference type="SAM" id="Coils"/>
    </source>
</evidence>
<dbReference type="OrthoDB" id="2087779at2"/>
<name>A0A0M1LD91_CLOBO</name>
<dbReference type="RefSeq" id="WP_017825584.1">
    <property type="nucleotide sequence ID" value="NZ_KT897275.1"/>
</dbReference>
<comment type="caution">
    <text evidence="2">The sequence shown here is derived from an EMBL/GenBank/DDBJ whole genome shotgun (WGS) entry which is preliminary data.</text>
</comment>
<reference evidence="4 5" key="1">
    <citation type="submission" date="2019-04" db="EMBL/GenBank/DDBJ databases">
        <title>Genome sequencing of Clostridium botulinum Groups I-IV and Clostridium butyricum.</title>
        <authorList>
            <person name="Brunt J."/>
            <person name="Van Vliet A.H.M."/>
            <person name="Stringer S.C."/>
            <person name="Carter A.T."/>
            <person name="Peck M.W."/>
        </authorList>
    </citation>
    <scope>NUCLEOTIDE SEQUENCE [LARGE SCALE GENOMIC DNA]</scope>
    <source>
        <strain evidence="2 5">1605</strain>
        <strain evidence="3 4">CB-K-33E</strain>
    </source>
</reference>
<proteinExistence type="predicted"/>
<organism evidence="2 5">
    <name type="scientific">Clostridium botulinum</name>
    <dbReference type="NCBI Taxonomy" id="1491"/>
    <lineage>
        <taxon>Bacteria</taxon>
        <taxon>Bacillati</taxon>
        <taxon>Bacillota</taxon>
        <taxon>Clostridia</taxon>
        <taxon>Eubacteriales</taxon>
        <taxon>Clostridiaceae</taxon>
        <taxon>Clostridium</taxon>
    </lineage>
</organism>
<evidence type="ECO:0000313" key="5">
    <source>
        <dbReference type="Proteomes" id="UP000476820"/>
    </source>
</evidence>
<sequence>MTTEKATIIAAVIAAIASIVSSAFTLHSIRVTKKGNEENIESNKEISNKVQEAENIRIEAQIDANITWNARVEWIQNVRRITAEFITACYKFIHSDAENQNEQNRNLELIQEKKSLLILYFGPDGTGENKAKDICDTMTNKAKNEMIVTLINKLFEQLKLYFSEKKAYDRSREELAQCSACENTEHERIYDCVKYQYEGVDINFTESDCKQLQEENQKKQKISMENIKALFDNINLLTEAMRIYLKIEWNCTKSRRS</sequence>
<dbReference type="AlphaFoldDB" id="A0A0M1LD91"/>
<keyword evidence="1" id="KW-0175">Coiled coil</keyword>
<feature type="coiled-coil region" evidence="1">
    <location>
        <begin position="36"/>
        <end position="63"/>
    </location>
</feature>
<accession>A0A0M1LD91</accession>
<evidence type="ECO:0000313" key="2">
    <source>
        <dbReference type="EMBL" id="NFF89392.1"/>
    </source>
</evidence>
<dbReference type="Proteomes" id="UP000473681">
    <property type="component" value="Unassembled WGS sequence"/>
</dbReference>